<reference evidence="2 3" key="1">
    <citation type="submission" date="2016-12" db="EMBL/GenBank/DDBJ databases">
        <title>The whole genome sequencing and assembly of Lactobacillus alimentarius DSM 20249T strain.</title>
        <authorList>
            <person name="Lee Y.-J."/>
            <person name="Yi H."/>
            <person name="Bahn Y.-S."/>
            <person name="Kim J.F."/>
            <person name="Lee D.-W."/>
        </authorList>
    </citation>
    <scope>NUCLEOTIDE SEQUENCE [LARGE SCALE GENOMIC DNA]</scope>
    <source>
        <strain evidence="2 3">DSM 20249</strain>
    </source>
</reference>
<name>A0A2K9HRJ2_9LACO</name>
<dbReference type="SUPFAM" id="SSF89447">
    <property type="entry name" value="AbrB/MazE/MraZ-like"/>
    <property type="match status" value="1"/>
</dbReference>
<keyword evidence="3" id="KW-1185">Reference proteome</keyword>
<dbReference type="OrthoDB" id="9795766at2"/>
<dbReference type="KEGG" id="lali:LA20249_10250"/>
<evidence type="ECO:0000313" key="3">
    <source>
        <dbReference type="Proteomes" id="UP000234653"/>
    </source>
</evidence>
<sequence>MDQKRAINIKPIGNSQGLIIPKNILKDMGINDYKNQKLTLEVKNHSLIIKKDNSSSRLMDEFGYLQNEKKPENNELDWGQSVGSEKF</sequence>
<evidence type="ECO:0000313" key="2">
    <source>
        <dbReference type="EMBL" id="AUI72542.1"/>
    </source>
</evidence>
<dbReference type="EMBL" id="CP018867">
    <property type="protein sequence ID" value="AUI72542.1"/>
    <property type="molecule type" value="Genomic_DNA"/>
</dbReference>
<dbReference type="Gene3D" id="2.10.260.10">
    <property type="match status" value="1"/>
</dbReference>
<proteinExistence type="predicted"/>
<accession>A0A2K9HRJ2</accession>
<gene>
    <name evidence="2" type="ORF">LA20249_10250</name>
</gene>
<dbReference type="AlphaFoldDB" id="A0A2K9HRJ2"/>
<feature type="region of interest" description="Disordered" evidence="1">
    <location>
        <begin position="65"/>
        <end position="87"/>
    </location>
</feature>
<organism evidence="2 3">
    <name type="scientific">Companilactobacillus alimentarius DSM 20249</name>
    <dbReference type="NCBI Taxonomy" id="1423720"/>
    <lineage>
        <taxon>Bacteria</taxon>
        <taxon>Bacillati</taxon>
        <taxon>Bacillota</taxon>
        <taxon>Bacilli</taxon>
        <taxon>Lactobacillales</taxon>
        <taxon>Lactobacillaceae</taxon>
        <taxon>Companilactobacillus</taxon>
    </lineage>
</organism>
<dbReference type="InterPro" id="IPR037914">
    <property type="entry name" value="SpoVT-AbrB_sf"/>
</dbReference>
<dbReference type="RefSeq" id="WP_057737545.1">
    <property type="nucleotide sequence ID" value="NZ_AZDQ01000006.1"/>
</dbReference>
<dbReference type="Proteomes" id="UP000234653">
    <property type="component" value="Chromosome"/>
</dbReference>
<evidence type="ECO:0000256" key="1">
    <source>
        <dbReference type="SAM" id="MobiDB-lite"/>
    </source>
</evidence>
<protein>
    <submittedName>
        <fullName evidence="2">Uncharacterized protein</fullName>
    </submittedName>
</protein>